<feature type="transmembrane region" description="Helical" evidence="6">
    <location>
        <begin position="12"/>
        <end position="37"/>
    </location>
</feature>
<name>A0A090UYH9_PSEVU</name>
<dbReference type="eggNOG" id="ENOG50333DY">
    <property type="taxonomic scope" value="Bacteria"/>
</dbReference>
<evidence type="ECO:0000313" key="9">
    <source>
        <dbReference type="Proteomes" id="UP000029462"/>
    </source>
</evidence>
<dbReference type="Pfam" id="PF13721">
    <property type="entry name" value="SecD-TM1"/>
    <property type="match status" value="1"/>
</dbReference>
<dbReference type="Proteomes" id="UP000029462">
    <property type="component" value="Unassembled WGS sequence"/>
</dbReference>
<keyword evidence="4 6" id="KW-1133">Transmembrane helix</keyword>
<dbReference type="AlphaFoldDB" id="A0A090UYH9"/>
<comment type="caution">
    <text evidence="8">The sequence shown here is derived from an EMBL/GenBank/DDBJ whole genome shotgun (WGS) entry which is preliminary data.</text>
</comment>
<protein>
    <recommendedName>
        <fullName evidence="6">Modulator protein MzrA</fullName>
    </recommendedName>
</protein>
<evidence type="ECO:0000256" key="6">
    <source>
        <dbReference type="HAMAP-Rule" id="MF_00904"/>
    </source>
</evidence>
<dbReference type="RefSeq" id="WP_042390224.1">
    <property type="nucleotide sequence ID" value="NZ_BBMZ01000008.1"/>
</dbReference>
<keyword evidence="9" id="KW-1185">Reference proteome</keyword>
<comment type="subcellular location">
    <subcellularLocation>
        <location evidence="6">Cell inner membrane</location>
        <topology evidence="6">Single-pass membrane protein</topology>
    </subcellularLocation>
</comment>
<evidence type="ECO:0000256" key="3">
    <source>
        <dbReference type="ARBA" id="ARBA00022692"/>
    </source>
</evidence>
<keyword evidence="1 6" id="KW-1003">Cell membrane</keyword>
<dbReference type="InterPro" id="IPR027398">
    <property type="entry name" value="SecD-TM"/>
</dbReference>
<dbReference type="OrthoDB" id="6414235at2"/>
<comment type="similarity">
    <text evidence="6">Belongs to the MzrA family.</text>
</comment>
<evidence type="ECO:0000256" key="5">
    <source>
        <dbReference type="ARBA" id="ARBA00023136"/>
    </source>
</evidence>
<dbReference type="GO" id="GO:0005886">
    <property type="term" value="C:plasma membrane"/>
    <property type="evidence" value="ECO:0007669"/>
    <property type="project" value="UniProtKB-SubCell"/>
</dbReference>
<evidence type="ECO:0000256" key="1">
    <source>
        <dbReference type="ARBA" id="ARBA00022475"/>
    </source>
</evidence>
<evidence type="ECO:0000256" key="2">
    <source>
        <dbReference type="ARBA" id="ARBA00022519"/>
    </source>
</evidence>
<comment type="subunit">
    <text evidence="6">Interacts with EnvZ.</text>
</comment>
<reference evidence="8 9" key="1">
    <citation type="submission" date="2014-09" db="EMBL/GenBank/DDBJ databases">
        <title>Whole genome shotgun sequence of Escherichia vulneris NBRC 102420.</title>
        <authorList>
            <person name="Yoshida Y."/>
            <person name="Hosoyama A."/>
            <person name="Tsuchikane K."/>
            <person name="Ohji S."/>
            <person name="Ichikawa N."/>
            <person name="Kimura A."/>
            <person name="Yamazoe A."/>
            <person name="Ezaki T."/>
            <person name="Fujita N."/>
        </authorList>
    </citation>
    <scope>NUCLEOTIDE SEQUENCE [LARGE SCALE GENOMIC DNA]</scope>
    <source>
        <strain evidence="8 9">NBRC 102420</strain>
    </source>
</reference>
<dbReference type="STRING" id="1115515.EV102420_08_01530"/>
<evidence type="ECO:0000313" key="8">
    <source>
        <dbReference type="EMBL" id="GAL57690.1"/>
    </source>
</evidence>
<evidence type="ECO:0000256" key="4">
    <source>
        <dbReference type="ARBA" id="ARBA00022989"/>
    </source>
</evidence>
<dbReference type="Gene3D" id="3.30.70.260">
    <property type="match status" value="1"/>
</dbReference>
<proteinExistence type="inferred from homology"/>
<keyword evidence="5 6" id="KW-0472">Membrane</keyword>
<keyword evidence="3 6" id="KW-0812">Transmembrane</keyword>
<feature type="domain" description="SecD export protein N-terminal TM" evidence="7">
    <location>
        <begin position="21"/>
        <end position="111"/>
    </location>
</feature>
<keyword evidence="2 6" id="KW-0997">Cell inner membrane</keyword>
<sequence length="133" mass="14730">MEIGSKLRSRRALIHQCAFALAAIMLFTLLFAAWATLQQRESTLAIRPGNQSVSVPDGFSVWHHLDANGIRFKSITPKNDTLVITFDSSAQSAAAKVVLDRTLPQGYIIALQDDDDQTAAWLTRLRDTPHRLG</sequence>
<accession>A0A090UYH9</accession>
<evidence type="ECO:0000259" key="7">
    <source>
        <dbReference type="Pfam" id="PF13721"/>
    </source>
</evidence>
<dbReference type="InterPro" id="IPR026574">
    <property type="entry name" value="Modulator_MzrA"/>
</dbReference>
<dbReference type="GO" id="GO:0019901">
    <property type="term" value="F:protein kinase binding"/>
    <property type="evidence" value="ECO:0007669"/>
    <property type="project" value="UniProtKB-UniRule"/>
</dbReference>
<dbReference type="HAMAP" id="MF_00904">
    <property type="entry name" value="Modulator_MzrA"/>
    <property type="match status" value="1"/>
</dbReference>
<dbReference type="EMBL" id="BBMZ01000008">
    <property type="protein sequence ID" value="GAL57690.1"/>
    <property type="molecule type" value="Genomic_DNA"/>
</dbReference>
<dbReference type="NCBIfam" id="NF007915">
    <property type="entry name" value="PRK10629.1"/>
    <property type="match status" value="1"/>
</dbReference>
<comment type="function">
    <text evidence="6">Modulates the activity of the EnvZ/OmpR two-component regulatory system, probably by directly modulating EnvZ enzymatic activity and increasing stability of phosphorylated OmpR.</text>
</comment>
<organism evidence="8 9">
    <name type="scientific">Pseudescherichia vulneris NBRC 102420</name>
    <dbReference type="NCBI Taxonomy" id="1115515"/>
    <lineage>
        <taxon>Bacteria</taxon>
        <taxon>Pseudomonadati</taxon>
        <taxon>Pseudomonadota</taxon>
        <taxon>Gammaproteobacteria</taxon>
        <taxon>Enterobacterales</taxon>
        <taxon>Enterobacteriaceae</taxon>
        <taxon>Pseudescherichia</taxon>
    </lineage>
</organism>
<gene>
    <name evidence="6 8" type="primary">mzrA</name>
    <name evidence="8" type="ORF">EV102420_08_01530</name>
</gene>